<dbReference type="Proteomes" id="UP000597867">
    <property type="component" value="Unassembled WGS sequence"/>
</dbReference>
<keyword evidence="2" id="KW-1185">Reference proteome</keyword>
<dbReference type="EMBL" id="JADEWF010000002">
    <property type="protein sequence ID" value="MBE9217462.1"/>
    <property type="molecule type" value="Genomic_DNA"/>
</dbReference>
<accession>A0ACC5PYP2</accession>
<proteinExistence type="predicted"/>
<protein>
    <submittedName>
        <fullName evidence="1">Transposase family protein</fullName>
    </submittedName>
</protein>
<evidence type="ECO:0000313" key="1">
    <source>
        <dbReference type="EMBL" id="MBE9217462.1"/>
    </source>
</evidence>
<reference evidence="1" key="1">
    <citation type="submission" date="2020-10" db="EMBL/GenBank/DDBJ databases">
        <authorList>
            <person name="Castelo-Branco R."/>
            <person name="Eusebio N."/>
            <person name="Adriana R."/>
            <person name="Vieira A."/>
            <person name="Brugerolle De Fraissinette N."/>
            <person name="Rezende De Castro R."/>
            <person name="Schneider M.P."/>
            <person name="Vasconcelos V."/>
            <person name="Leao P.N."/>
        </authorList>
    </citation>
    <scope>NUCLEOTIDE SEQUENCE</scope>
    <source>
        <strain evidence="1">LEGE 04289</strain>
    </source>
</reference>
<comment type="caution">
    <text evidence="1">The sequence shown here is derived from an EMBL/GenBank/DDBJ whole genome shotgun (WGS) entry which is preliminary data.</text>
</comment>
<sequence length="131" mass="15015">MSSIFEYIQNNPHESQRLLGLNYEQLKQLLEKAIELDNKKKELAESKKVRIILGGGGRKPKLSPELQIILTLTYLRHLTTFQLLGIQFGVSETTANDTFNYWFPLLGELLPSSLLQQVKKTPVTTKLLKKF</sequence>
<gene>
    <name evidence="1" type="ORF">IQ222_01280</name>
</gene>
<name>A0ACC5PYP2_DOLFA</name>
<evidence type="ECO:0000313" key="2">
    <source>
        <dbReference type="Proteomes" id="UP000597867"/>
    </source>
</evidence>
<organism evidence="1 2">
    <name type="scientific">Dolichospermum flos-aquae LEGE 04289</name>
    <dbReference type="NCBI Taxonomy" id="1828708"/>
    <lineage>
        <taxon>Bacteria</taxon>
        <taxon>Bacillati</taxon>
        <taxon>Cyanobacteriota</taxon>
        <taxon>Cyanophyceae</taxon>
        <taxon>Nostocales</taxon>
        <taxon>Aphanizomenonaceae</taxon>
        <taxon>Dolichospermum</taxon>
    </lineage>
</organism>